<dbReference type="OrthoDB" id="6418155at2759"/>
<accession>A0A1A6HCG2</accession>
<reference evidence="2 3" key="1">
    <citation type="submission" date="2016-06" db="EMBL/GenBank/DDBJ databases">
        <title>The Draft Genome Sequence and Annotation of the Desert Woodrat Neotoma lepida.</title>
        <authorList>
            <person name="Campbell M."/>
            <person name="Oakeson K.F."/>
            <person name="Yandell M."/>
            <person name="Halpert J.R."/>
            <person name="Dearing D."/>
        </authorList>
    </citation>
    <scope>NUCLEOTIDE SEQUENCE [LARGE SCALE GENOMIC DNA]</scope>
    <source>
        <strain evidence="2">417</strain>
        <tissue evidence="2">Liver</tissue>
    </source>
</reference>
<evidence type="ECO:0000256" key="1">
    <source>
        <dbReference type="SAM" id="MobiDB-lite"/>
    </source>
</evidence>
<evidence type="ECO:0000313" key="2">
    <source>
        <dbReference type="EMBL" id="OBS75956.1"/>
    </source>
</evidence>
<organism evidence="2 3">
    <name type="scientific">Neotoma lepida</name>
    <name type="common">Desert woodrat</name>
    <dbReference type="NCBI Taxonomy" id="56216"/>
    <lineage>
        <taxon>Eukaryota</taxon>
        <taxon>Metazoa</taxon>
        <taxon>Chordata</taxon>
        <taxon>Craniata</taxon>
        <taxon>Vertebrata</taxon>
        <taxon>Euteleostomi</taxon>
        <taxon>Mammalia</taxon>
        <taxon>Eutheria</taxon>
        <taxon>Euarchontoglires</taxon>
        <taxon>Glires</taxon>
        <taxon>Rodentia</taxon>
        <taxon>Myomorpha</taxon>
        <taxon>Muroidea</taxon>
        <taxon>Cricetidae</taxon>
        <taxon>Neotominae</taxon>
        <taxon>Neotoma</taxon>
    </lineage>
</organism>
<proteinExistence type="predicted"/>
<sequence length="335" mass="36871">IYHKFNFERDKPELLTNIGRNKLRNPAWASEAQSPVTSAAEQGPSPKKVKLLPTRRSPRLHKTGEDDVMSQQGVPNNQTPADNLSTVPSSALEKSQHPCKAPDNCAPQETCGPCGEGMSDKDTVSPLATVKMEGAGHMPSSSSGYLAYGYMMSMYNTCRSILKAALSAVSLSVSAEEEEEQKQKEEEEEVEEEEGEEEEEEYSENTCIICVLFNQAIHFRDFLSSLMTYTPLPPHTKTHVKANQPVEHIEEEECNGEKHSRVVIQAVNMDAEAALLPEALAATASILIQKETQESIVNKGLKGVIVTKTLIIPGLVEDDVNGIFLALRGKKYEQE</sequence>
<protein>
    <submittedName>
        <fullName evidence="2">Uncharacterized protein</fullName>
    </submittedName>
</protein>
<keyword evidence="3" id="KW-1185">Reference proteome</keyword>
<dbReference type="AlphaFoldDB" id="A0A1A6HCG2"/>
<evidence type="ECO:0000313" key="3">
    <source>
        <dbReference type="Proteomes" id="UP000092124"/>
    </source>
</evidence>
<name>A0A1A6HCG2_NEOLE</name>
<comment type="caution">
    <text evidence="2">The sequence shown here is derived from an EMBL/GenBank/DDBJ whole genome shotgun (WGS) entry which is preliminary data.</text>
</comment>
<dbReference type="EMBL" id="LZPO01035128">
    <property type="protein sequence ID" value="OBS75956.1"/>
    <property type="molecule type" value="Genomic_DNA"/>
</dbReference>
<gene>
    <name evidence="2" type="ORF">A6R68_17593</name>
</gene>
<feature type="region of interest" description="Disordered" evidence="1">
    <location>
        <begin position="176"/>
        <end position="202"/>
    </location>
</feature>
<dbReference type="Proteomes" id="UP000092124">
    <property type="component" value="Unassembled WGS sequence"/>
</dbReference>
<feature type="region of interest" description="Disordered" evidence="1">
    <location>
        <begin position="21"/>
        <end position="87"/>
    </location>
</feature>
<dbReference type="STRING" id="56216.A0A1A6HCG2"/>
<feature type="compositionally biased region" description="Polar residues" evidence="1">
    <location>
        <begin position="31"/>
        <end position="40"/>
    </location>
</feature>
<feature type="compositionally biased region" description="Polar residues" evidence="1">
    <location>
        <begin position="69"/>
        <end position="87"/>
    </location>
</feature>
<feature type="non-terminal residue" evidence="2">
    <location>
        <position position="1"/>
    </location>
</feature>